<dbReference type="SUPFAM" id="SSF56672">
    <property type="entry name" value="DNA/RNA polymerases"/>
    <property type="match status" value="1"/>
</dbReference>
<dbReference type="CDD" id="cd01647">
    <property type="entry name" value="RT_LTR"/>
    <property type="match status" value="1"/>
</dbReference>
<feature type="chain" id="PRO_5007389942" description="RNA-directed DNA polymerase" evidence="8">
    <location>
        <begin position="18"/>
        <end position="1049"/>
    </location>
</feature>
<keyword evidence="8" id="KW-0732">Signal</keyword>
<evidence type="ECO:0000256" key="1">
    <source>
        <dbReference type="ARBA" id="ARBA00012493"/>
    </source>
</evidence>
<dbReference type="GO" id="GO:0015074">
    <property type="term" value="P:DNA integration"/>
    <property type="evidence" value="ECO:0007669"/>
    <property type="project" value="InterPro"/>
</dbReference>
<dbReference type="FunFam" id="3.10.20.370:FF:000001">
    <property type="entry name" value="Retrovirus-related Pol polyprotein from transposon 17.6-like protein"/>
    <property type="match status" value="1"/>
</dbReference>
<dbReference type="SUPFAM" id="SSF53098">
    <property type="entry name" value="Ribonuclease H-like"/>
    <property type="match status" value="1"/>
</dbReference>
<keyword evidence="2" id="KW-0808">Transferase</keyword>
<dbReference type="Pfam" id="PF00665">
    <property type="entry name" value="rve"/>
    <property type="match status" value="1"/>
</dbReference>
<dbReference type="EMBL" id="GBHO01040010">
    <property type="protein sequence ID" value="JAG03594.1"/>
    <property type="molecule type" value="Transcribed_RNA"/>
</dbReference>
<dbReference type="InterPro" id="IPR043128">
    <property type="entry name" value="Rev_trsase/Diguanyl_cyclase"/>
</dbReference>
<dbReference type="Pfam" id="PF00078">
    <property type="entry name" value="RVT_1"/>
    <property type="match status" value="1"/>
</dbReference>
<evidence type="ECO:0000313" key="11">
    <source>
        <dbReference type="EMBL" id="JAG03594.1"/>
    </source>
</evidence>
<dbReference type="InterPro" id="IPR050951">
    <property type="entry name" value="Retrovirus_Pol_polyprotein"/>
</dbReference>
<reference evidence="12" key="2">
    <citation type="submission" date="2014-07" db="EMBL/GenBank/DDBJ databases">
        <authorList>
            <person name="Hull J."/>
        </authorList>
    </citation>
    <scope>NUCLEOTIDE SEQUENCE</scope>
</reference>
<sequence>MVSYFPTLLILVLNSVADKFTGTQYNNLVNMTGIGNSKVSCYSQIHSEVIMDNCKLKILFHVLPDCFLRSAIMVGREILSNGYQMTLNANRCTLIETKNTDPKVINECFRKIDEQVSFENITTDITDNKRSQLLTVLNKFAESFTDGLPKTRVTTGQLEIRLIDPTRTVQRRPYRLAPVERETVRKIVDQLQVAGIIRPSCSPFASPVLLVKKKNGSDRMVVDYRELNNNTVPDRFPLPLISDQIARLGGAHFFSCLDMASGFNQIPVHPDSIERTAFVTPDGQWEYVAVPFGLRNGPSVYQRTILNTLGELAHQYVVSYMDDLVIVSTTVEEALERLHKVLTVLTEAGFSLNLQKCSFVMHKIEFLGYEVSAGQIRPNQRKVEALTTLPPPSTVTQLRQFIGLASYFRQFIAKFSEIMAPLYKLTSSKKNIEWLNEHEKIRLYIIEKLTSEPVLTIFDPNHNIELHTDASSEGYGGILLHKIEGRPHVVAYFSKLTTPPESRYHSYELETLAVVNSVKHFQQYLVGRRFTVVTDCNSLKASHSKVDLTPRVHRWWAFLQAFDFEIIYRQGKNMGHVDFLSRNPLPVQATKTSEINEIATIDKKIEQKRIDFTELPSNWLLVEQQRDEEIKSLIAKINNNELDDNVHRTYEIRSGIVYRKIQRNNRTRCLPIIPRALRWSVINNVHESIMHLGWEKTAEKVYEYYWFEHLTKYVRKFVDNCITCKISKPKSGKIQAELFPIPKVSSPWHTIHMDATGKLSGKNDTKEYVFVTIDSFTKYVLLHHSFNIDSNCCINALKSSVSLFGAPARIIADQGRCFASKEFKEFCDMHNIQLHLIATGSSRANGQVERVMSTLKGMLTAVEVKEVRSWQDALQDVQLALNCTVNRVTKASPLELMLGKIGRPLNLVTPIIDTDSILNLPEIRTQAALNINTNASYDKERFDRSKAKVTKLSVGDYALIENDERSQTKLSPKFRGPFKVVDILEGNRYLLKSLNSNRTYKYAHDRLRKMPSLEIPLELDDSDSDSNLAESGIGFVNEEGIIVLDESGE</sequence>
<dbReference type="PANTHER" id="PTHR37984:SF5">
    <property type="entry name" value="PROTEIN NYNRIN-LIKE"/>
    <property type="match status" value="1"/>
</dbReference>
<evidence type="ECO:0000256" key="8">
    <source>
        <dbReference type="SAM" id="SignalP"/>
    </source>
</evidence>
<keyword evidence="4" id="KW-0540">Nuclease</keyword>
<keyword evidence="5" id="KW-0255">Endonuclease</keyword>
<proteinExistence type="predicted"/>
<evidence type="ECO:0000256" key="7">
    <source>
        <dbReference type="ARBA" id="ARBA00022918"/>
    </source>
</evidence>
<evidence type="ECO:0000259" key="10">
    <source>
        <dbReference type="PROSITE" id="PS50994"/>
    </source>
</evidence>
<dbReference type="Gene3D" id="3.30.420.10">
    <property type="entry name" value="Ribonuclease H-like superfamily/Ribonuclease H"/>
    <property type="match status" value="1"/>
</dbReference>
<dbReference type="GO" id="GO:0042575">
    <property type="term" value="C:DNA polymerase complex"/>
    <property type="evidence" value="ECO:0007669"/>
    <property type="project" value="UniProtKB-ARBA"/>
</dbReference>
<evidence type="ECO:0000256" key="4">
    <source>
        <dbReference type="ARBA" id="ARBA00022722"/>
    </source>
</evidence>
<reference evidence="12" key="1">
    <citation type="journal article" date="2014" name="PLoS ONE">
        <title>Transcriptome-Based Identification of ABC Transporters in the Western Tarnished Plant Bug Lygus hesperus.</title>
        <authorList>
            <person name="Hull J.J."/>
            <person name="Chaney K."/>
            <person name="Geib S.M."/>
            <person name="Fabrick J.A."/>
            <person name="Brent C.S."/>
            <person name="Walsh D."/>
            <person name="Lavine L.C."/>
        </authorList>
    </citation>
    <scope>NUCLEOTIDE SEQUENCE</scope>
</reference>
<dbReference type="AlphaFoldDB" id="A0A0A9Z954"/>
<dbReference type="Pfam" id="PF17921">
    <property type="entry name" value="Integrase_H2C2"/>
    <property type="match status" value="1"/>
</dbReference>
<dbReference type="EC" id="2.7.7.49" evidence="1"/>
<dbReference type="Pfam" id="PF17917">
    <property type="entry name" value="RT_RNaseH"/>
    <property type="match status" value="1"/>
</dbReference>
<feature type="domain" description="Reverse transcriptase" evidence="9">
    <location>
        <begin position="192"/>
        <end position="371"/>
    </location>
</feature>
<dbReference type="InterPro" id="IPR041373">
    <property type="entry name" value="RT_RNaseH"/>
</dbReference>
<dbReference type="FunFam" id="3.30.70.270:FF:000020">
    <property type="entry name" value="Transposon Tf2-6 polyprotein-like Protein"/>
    <property type="match status" value="1"/>
</dbReference>
<feature type="domain" description="Integrase catalytic" evidence="10">
    <location>
        <begin position="743"/>
        <end position="901"/>
    </location>
</feature>
<dbReference type="InterPro" id="IPR001584">
    <property type="entry name" value="Integrase_cat-core"/>
</dbReference>
<name>A0A0A9Z954_LYGHE</name>
<dbReference type="InterPro" id="IPR000477">
    <property type="entry name" value="RT_dom"/>
</dbReference>
<keyword evidence="7" id="KW-0695">RNA-directed DNA polymerase</keyword>
<dbReference type="GO" id="GO:0016787">
    <property type="term" value="F:hydrolase activity"/>
    <property type="evidence" value="ECO:0007669"/>
    <property type="project" value="UniProtKB-KW"/>
</dbReference>
<dbReference type="CDD" id="cd09274">
    <property type="entry name" value="RNase_HI_RT_Ty3"/>
    <property type="match status" value="1"/>
</dbReference>
<keyword evidence="3" id="KW-0548">Nucleotidyltransferase</keyword>
<dbReference type="Gene3D" id="1.10.340.70">
    <property type="match status" value="1"/>
</dbReference>
<protein>
    <recommendedName>
        <fullName evidence="1">RNA-directed DNA polymerase</fullName>
        <ecNumber evidence="1">2.7.7.49</ecNumber>
    </recommendedName>
</protein>
<dbReference type="EMBL" id="GBHO01001812">
    <property type="protein sequence ID" value="JAG41792.1"/>
    <property type="molecule type" value="Transcribed_RNA"/>
</dbReference>
<gene>
    <name evidence="12" type="primary">TY3B-G_20</name>
    <name evidence="11" type="synonym">TY3B-G_29</name>
    <name evidence="12" type="ORF">CM83_83587</name>
    <name evidence="11" type="ORF">CM83_83617</name>
</gene>
<dbReference type="GO" id="GO:0003676">
    <property type="term" value="F:nucleic acid binding"/>
    <property type="evidence" value="ECO:0007669"/>
    <property type="project" value="InterPro"/>
</dbReference>
<dbReference type="Gene3D" id="3.10.10.10">
    <property type="entry name" value="HIV Type 1 Reverse Transcriptase, subunit A, domain 1"/>
    <property type="match status" value="1"/>
</dbReference>
<feature type="signal peptide" evidence="8">
    <location>
        <begin position="1"/>
        <end position="17"/>
    </location>
</feature>
<dbReference type="InterPro" id="IPR036397">
    <property type="entry name" value="RNaseH_sf"/>
</dbReference>
<evidence type="ECO:0000313" key="12">
    <source>
        <dbReference type="EMBL" id="JAG41792.1"/>
    </source>
</evidence>
<dbReference type="PANTHER" id="PTHR37984">
    <property type="entry name" value="PROTEIN CBG26694"/>
    <property type="match status" value="1"/>
</dbReference>
<dbReference type="InterPro" id="IPR012337">
    <property type="entry name" value="RNaseH-like_sf"/>
</dbReference>
<accession>A0A0A9Z954</accession>
<dbReference type="GO" id="GO:0004519">
    <property type="term" value="F:endonuclease activity"/>
    <property type="evidence" value="ECO:0007669"/>
    <property type="project" value="UniProtKB-KW"/>
</dbReference>
<organism evidence="12">
    <name type="scientific">Lygus hesperus</name>
    <name type="common">Western plant bug</name>
    <dbReference type="NCBI Taxonomy" id="30085"/>
    <lineage>
        <taxon>Eukaryota</taxon>
        <taxon>Metazoa</taxon>
        <taxon>Ecdysozoa</taxon>
        <taxon>Arthropoda</taxon>
        <taxon>Hexapoda</taxon>
        <taxon>Insecta</taxon>
        <taxon>Pterygota</taxon>
        <taxon>Neoptera</taxon>
        <taxon>Paraneoptera</taxon>
        <taxon>Hemiptera</taxon>
        <taxon>Heteroptera</taxon>
        <taxon>Panheteroptera</taxon>
        <taxon>Cimicomorpha</taxon>
        <taxon>Miridae</taxon>
        <taxon>Mirini</taxon>
        <taxon>Lygus</taxon>
    </lineage>
</organism>
<evidence type="ECO:0000256" key="3">
    <source>
        <dbReference type="ARBA" id="ARBA00022695"/>
    </source>
</evidence>
<dbReference type="PROSITE" id="PS50994">
    <property type="entry name" value="INTEGRASE"/>
    <property type="match status" value="1"/>
</dbReference>
<keyword evidence="6" id="KW-0378">Hydrolase</keyword>
<dbReference type="Gene3D" id="3.30.70.270">
    <property type="match status" value="2"/>
</dbReference>
<dbReference type="PROSITE" id="PS50878">
    <property type="entry name" value="RT_POL"/>
    <property type="match status" value="1"/>
</dbReference>
<evidence type="ECO:0000256" key="2">
    <source>
        <dbReference type="ARBA" id="ARBA00022679"/>
    </source>
</evidence>
<evidence type="ECO:0000259" key="9">
    <source>
        <dbReference type="PROSITE" id="PS50878"/>
    </source>
</evidence>
<dbReference type="InterPro" id="IPR043502">
    <property type="entry name" value="DNA/RNA_pol_sf"/>
</dbReference>
<dbReference type="FunFam" id="1.10.340.70:FF:000001">
    <property type="entry name" value="Retrovirus-related Pol polyprotein from transposon gypsy-like Protein"/>
    <property type="match status" value="1"/>
</dbReference>
<dbReference type="GO" id="GO:0003964">
    <property type="term" value="F:RNA-directed DNA polymerase activity"/>
    <property type="evidence" value="ECO:0007669"/>
    <property type="project" value="UniProtKB-KW"/>
</dbReference>
<evidence type="ECO:0000256" key="6">
    <source>
        <dbReference type="ARBA" id="ARBA00022801"/>
    </source>
</evidence>
<evidence type="ECO:0000256" key="5">
    <source>
        <dbReference type="ARBA" id="ARBA00022759"/>
    </source>
</evidence>
<dbReference type="InterPro" id="IPR041588">
    <property type="entry name" value="Integrase_H2C2"/>
</dbReference>